<comment type="caution">
    <text evidence="1">The sequence shown here is derived from an EMBL/GenBank/DDBJ whole genome shotgun (WGS) entry which is preliminary data.</text>
</comment>
<evidence type="ECO:0000313" key="1">
    <source>
        <dbReference type="EMBL" id="PQB07811.1"/>
    </source>
</evidence>
<dbReference type="Gene3D" id="1.10.260.40">
    <property type="entry name" value="lambda repressor-like DNA-binding domains"/>
    <property type="match status" value="1"/>
</dbReference>
<dbReference type="GO" id="GO:0001046">
    <property type="term" value="F:core promoter sequence-specific DNA binding"/>
    <property type="evidence" value="ECO:0007669"/>
    <property type="project" value="TreeGrafter"/>
</dbReference>
<reference evidence="1 2" key="1">
    <citation type="submission" date="2016-11" db="EMBL/GenBank/DDBJ databases">
        <title>Trade-off between light-utilization and light-protection in marine flavobacteria.</title>
        <authorList>
            <person name="Kumagai Y."/>
        </authorList>
    </citation>
    <scope>NUCLEOTIDE SEQUENCE [LARGE SCALE GENOMIC DNA]</scope>
    <source>
        <strain evidence="1 2">ATCC 700397</strain>
    </source>
</reference>
<dbReference type="PANTHER" id="PTHR40455:SF1">
    <property type="entry name" value="ANTITOXIN HIGA"/>
    <property type="match status" value="1"/>
</dbReference>
<evidence type="ECO:0000313" key="2">
    <source>
        <dbReference type="Proteomes" id="UP000239522"/>
    </source>
</evidence>
<dbReference type="EMBL" id="MQUA01000013">
    <property type="protein sequence ID" value="PQB07811.1"/>
    <property type="molecule type" value="Genomic_DNA"/>
</dbReference>
<name>A0A2S7KYW7_9FLAO</name>
<dbReference type="InterPro" id="IPR010982">
    <property type="entry name" value="Lambda_DNA-bd_dom_sf"/>
</dbReference>
<dbReference type="PANTHER" id="PTHR40455">
    <property type="entry name" value="ANTITOXIN HIGA"/>
    <property type="match status" value="1"/>
</dbReference>
<dbReference type="SUPFAM" id="SSF47413">
    <property type="entry name" value="lambda repressor-like DNA-binding domains"/>
    <property type="match status" value="1"/>
</dbReference>
<gene>
    <name evidence="1" type="ORF">BST83_12105</name>
</gene>
<proteinExistence type="predicted"/>
<protein>
    <submittedName>
        <fullName evidence="1">Transcriptional regulator</fullName>
    </submittedName>
</protein>
<organism evidence="1 2">
    <name type="scientific">Polaribacter filamentus</name>
    <dbReference type="NCBI Taxonomy" id="53483"/>
    <lineage>
        <taxon>Bacteria</taxon>
        <taxon>Pseudomonadati</taxon>
        <taxon>Bacteroidota</taxon>
        <taxon>Flavobacteriia</taxon>
        <taxon>Flavobacteriales</taxon>
        <taxon>Flavobacteriaceae</taxon>
    </lineage>
</organism>
<keyword evidence="2" id="KW-1185">Reference proteome</keyword>
<sequence length="119" mass="13629">MKLSIIKSEKQYDAYLDWVDTLFDKSIDPNSAEGEKLQIALLLIKQYEDIHYDIPFPDPIEVIKLKMEESGIRNKDLVTKNYGSKGHISSLLNKRKPLTLDLAKRFHKEFGIPAAVLLA</sequence>
<dbReference type="Proteomes" id="UP000239522">
    <property type="component" value="Unassembled WGS sequence"/>
</dbReference>
<dbReference type="OrthoDB" id="9796786at2"/>
<dbReference type="InterPro" id="IPR039060">
    <property type="entry name" value="Antitox_HigA"/>
</dbReference>
<accession>A0A2S7KYW7</accession>
<dbReference type="AlphaFoldDB" id="A0A2S7KYW7"/>
<dbReference type="RefSeq" id="WP_104810015.1">
    <property type="nucleotide sequence ID" value="NZ_MQUA01000013.1"/>
</dbReference>
<dbReference type="GO" id="GO:0006355">
    <property type="term" value="P:regulation of DNA-templated transcription"/>
    <property type="evidence" value="ECO:0007669"/>
    <property type="project" value="InterPro"/>
</dbReference>